<accession>A0ABP9WS88</accession>
<evidence type="ECO:0000313" key="1">
    <source>
        <dbReference type="EMBL" id="GAA5525924.1"/>
    </source>
</evidence>
<dbReference type="Gene3D" id="3.30.300.20">
    <property type="match status" value="1"/>
</dbReference>
<dbReference type="InterPro" id="IPR015946">
    <property type="entry name" value="KH_dom-like_a/b"/>
</dbReference>
<proteinExistence type="predicted"/>
<dbReference type="InterPro" id="IPR052707">
    <property type="entry name" value="OsmC_Ohr_Peroxiredoxin"/>
</dbReference>
<sequence length="144" mass="15604">MQDFPHHYRVAATAGAEGEVRVTAEGLEPILSAPPKEFDGPGDRWSPEGLLVAAVADCLVLTFRSVARHSRFEWQSLDCTVEGTLDKSDGRVRFTGFLIHAHMVIPAGGDTEKAERLLEKAESHCLISASLSGEVTLKTTVTTE</sequence>
<dbReference type="SUPFAM" id="SSF82784">
    <property type="entry name" value="OsmC-like"/>
    <property type="match status" value="1"/>
</dbReference>
<dbReference type="Proteomes" id="UP001408594">
    <property type="component" value="Unassembled WGS sequence"/>
</dbReference>
<comment type="caution">
    <text evidence="1">The sequence shown here is derived from an EMBL/GenBank/DDBJ whole genome shotgun (WGS) entry which is preliminary data.</text>
</comment>
<organism evidence="1 2">
    <name type="scientific">Microbulbifer aestuariivivens</name>
    <dbReference type="NCBI Taxonomy" id="1908308"/>
    <lineage>
        <taxon>Bacteria</taxon>
        <taxon>Pseudomonadati</taxon>
        <taxon>Pseudomonadota</taxon>
        <taxon>Gammaproteobacteria</taxon>
        <taxon>Cellvibrionales</taxon>
        <taxon>Microbulbiferaceae</taxon>
        <taxon>Microbulbifer</taxon>
    </lineage>
</organism>
<evidence type="ECO:0008006" key="3">
    <source>
        <dbReference type="Google" id="ProtNLM"/>
    </source>
</evidence>
<name>A0ABP9WS88_9GAMM</name>
<evidence type="ECO:0000313" key="2">
    <source>
        <dbReference type="Proteomes" id="UP001408594"/>
    </source>
</evidence>
<gene>
    <name evidence="1" type="ORF">Maes01_02501</name>
</gene>
<protein>
    <recommendedName>
        <fullName evidence="3">OsmC family peroxiredoxin</fullName>
    </recommendedName>
</protein>
<dbReference type="InterPro" id="IPR003718">
    <property type="entry name" value="OsmC/Ohr_fam"/>
</dbReference>
<reference evidence="1 2" key="1">
    <citation type="submission" date="2024-02" db="EMBL/GenBank/DDBJ databases">
        <title>Microbulbifer aestuariivivens NBRC 112533.</title>
        <authorList>
            <person name="Ichikawa N."/>
            <person name="Katano-Makiyama Y."/>
            <person name="Hidaka K."/>
        </authorList>
    </citation>
    <scope>NUCLEOTIDE SEQUENCE [LARGE SCALE GENOMIC DNA]</scope>
    <source>
        <strain evidence="1 2">NBRC 112533</strain>
    </source>
</reference>
<dbReference type="RefSeq" id="WP_345551996.1">
    <property type="nucleotide sequence ID" value="NZ_BAABRT010000022.1"/>
</dbReference>
<keyword evidence="2" id="KW-1185">Reference proteome</keyword>
<dbReference type="PANTHER" id="PTHR42830">
    <property type="entry name" value="OSMOTICALLY INDUCIBLE FAMILY PROTEIN"/>
    <property type="match status" value="1"/>
</dbReference>
<dbReference type="EMBL" id="BAABRT010000022">
    <property type="protein sequence ID" value="GAA5525924.1"/>
    <property type="molecule type" value="Genomic_DNA"/>
</dbReference>
<dbReference type="PANTHER" id="PTHR42830:SF2">
    <property type="entry name" value="OSMC_OHR FAMILY PROTEIN"/>
    <property type="match status" value="1"/>
</dbReference>
<dbReference type="Pfam" id="PF02566">
    <property type="entry name" value="OsmC"/>
    <property type="match status" value="1"/>
</dbReference>
<dbReference type="InterPro" id="IPR036102">
    <property type="entry name" value="OsmC/Ohrsf"/>
</dbReference>